<keyword evidence="4" id="KW-0472">Membrane</keyword>
<dbReference type="Proteomes" id="UP000789595">
    <property type="component" value="Unassembled WGS sequence"/>
</dbReference>
<evidence type="ECO:0000256" key="2">
    <source>
        <dbReference type="ARBA" id="ARBA00022679"/>
    </source>
</evidence>
<keyword evidence="7" id="KW-1185">Reference proteome</keyword>
<dbReference type="GO" id="GO:0032259">
    <property type="term" value="P:methylation"/>
    <property type="evidence" value="ECO:0007669"/>
    <property type="project" value="UniProtKB-KW"/>
</dbReference>
<evidence type="ECO:0000313" key="6">
    <source>
        <dbReference type="EMBL" id="CAH0370426.1"/>
    </source>
</evidence>
<dbReference type="InterPro" id="IPR029026">
    <property type="entry name" value="tRNA_m1G_MTases_N"/>
</dbReference>
<comment type="caution">
    <text evidence="6">The sequence shown here is derived from an EMBL/GenBank/DDBJ whole genome shotgun (WGS) entry which is preliminary data.</text>
</comment>
<evidence type="ECO:0000313" key="7">
    <source>
        <dbReference type="Proteomes" id="UP000789595"/>
    </source>
</evidence>
<dbReference type="GO" id="GO:0008173">
    <property type="term" value="F:RNA methyltransferase activity"/>
    <property type="evidence" value="ECO:0007669"/>
    <property type="project" value="InterPro"/>
</dbReference>
<dbReference type="Gene3D" id="3.30.1330.30">
    <property type="match status" value="1"/>
</dbReference>
<dbReference type="GO" id="GO:0006396">
    <property type="term" value="P:RNA processing"/>
    <property type="evidence" value="ECO:0007669"/>
    <property type="project" value="InterPro"/>
</dbReference>
<keyword evidence="4" id="KW-0812">Transmembrane</keyword>
<keyword evidence="4" id="KW-1133">Transmembrane helix</keyword>
<dbReference type="SUPFAM" id="SSF75217">
    <property type="entry name" value="alpha/beta knot"/>
    <property type="match status" value="1"/>
</dbReference>
<dbReference type="PANTHER" id="PTHR43191">
    <property type="entry name" value="RRNA METHYLTRANSFERASE 3"/>
    <property type="match status" value="1"/>
</dbReference>
<dbReference type="CDD" id="cd18095">
    <property type="entry name" value="SpoU-like_rRNA-MTase"/>
    <property type="match status" value="1"/>
</dbReference>
<organism evidence="6 7">
    <name type="scientific">Pelagomonas calceolata</name>
    <dbReference type="NCBI Taxonomy" id="35677"/>
    <lineage>
        <taxon>Eukaryota</taxon>
        <taxon>Sar</taxon>
        <taxon>Stramenopiles</taxon>
        <taxon>Ochrophyta</taxon>
        <taxon>Pelagophyceae</taxon>
        <taxon>Pelagomonadales</taxon>
        <taxon>Pelagomonadaceae</taxon>
        <taxon>Pelagomonas</taxon>
    </lineage>
</organism>
<reference evidence="6" key="1">
    <citation type="submission" date="2021-11" db="EMBL/GenBank/DDBJ databases">
        <authorList>
            <consortium name="Genoscope - CEA"/>
            <person name="William W."/>
        </authorList>
    </citation>
    <scope>NUCLEOTIDE SEQUENCE</scope>
</reference>
<evidence type="ECO:0000256" key="4">
    <source>
        <dbReference type="SAM" id="Phobius"/>
    </source>
</evidence>
<evidence type="ECO:0000259" key="5">
    <source>
        <dbReference type="Pfam" id="PF00588"/>
    </source>
</evidence>
<dbReference type="InterPro" id="IPR001537">
    <property type="entry name" value="SpoU_MeTrfase"/>
</dbReference>
<accession>A0A8J2SMB9</accession>
<protein>
    <recommendedName>
        <fullName evidence="5">tRNA/rRNA methyltransferase SpoU type domain-containing protein</fullName>
    </recommendedName>
</protein>
<dbReference type="SUPFAM" id="SSF55315">
    <property type="entry name" value="L30e-like"/>
    <property type="match status" value="1"/>
</dbReference>
<sequence>MPGSVKSDVSSLASPPRSQRKGDSNGALSPSPKKAEGPLPPPSSYIRVEYGDRRVEVYRNLKERDVTGRGDVFILEGENSVRNLVRNGRMPLVSVCLSERRLRPMAPLIEALSRHNVPVYVLKSDAFSSIVGFNFHRGVLACGKRPRLLEPPEVARQLPGEGHSTIILGETINNLDNVGGLFRNAAAFGCGAVLLDDKSADPLYRKACRVSGGHALNVPFSRIGSIGDVISAAKATGHVVVALVTPSTSDRENAVDADIGEPIPLDAWRPGHRPERLAVLVGAEGPGLTEAAQRLADVRLCIPMDGMVDSVNVATACAIALHALAATPAVAERARDRRQRHYMIYALGAASALVAGVLLRHRLGR</sequence>
<proteinExistence type="predicted"/>
<feature type="region of interest" description="Disordered" evidence="3">
    <location>
        <begin position="1"/>
        <end position="45"/>
    </location>
</feature>
<dbReference type="PANTHER" id="PTHR43191:SF12">
    <property type="entry name" value="RRNA METHYLASE"/>
    <property type="match status" value="1"/>
</dbReference>
<dbReference type="GO" id="GO:0003723">
    <property type="term" value="F:RNA binding"/>
    <property type="evidence" value="ECO:0007669"/>
    <property type="project" value="InterPro"/>
</dbReference>
<keyword evidence="1" id="KW-0489">Methyltransferase</keyword>
<evidence type="ECO:0000256" key="3">
    <source>
        <dbReference type="SAM" id="MobiDB-lite"/>
    </source>
</evidence>
<feature type="domain" description="tRNA/rRNA methyltransferase SpoU type" evidence="5">
    <location>
        <begin position="166"/>
        <end position="322"/>
    </location>
</feature>
<dbReference type="EMBL" id="CAKKNE010000003">
    <property type="protein sequence ID" value="CAH0370426.1"/>
    <property type="molecule type" value="Genomic_DNA"/>
</dbReference>
<dbReference type="InterPro" id="IPR029064">
    <property type="entry name" value="Ribosomal_eL30-like_sf"/>
</dbReference>
<feature type="compositionally biased region" description="Polar residues" evidence="3">
    <location>
        <begin position="7"/>
        <end position="17"/>
    </location>
</feature>
<feature type="transmembrane region" description="Helical" evidence="4">
    <location>
        <begin position="342"/>
        <end position="359"/>
    </location>
</feature>
<dbReference type="InterPro" id="IPR029028">
    <property type="entry name" value="Alpha/beta_knot_MTases"/>
</dbReference>
<dbReference type="Gene3D" id="3.40.1280.10">
    <property type="match status" value="1"/>
</dbReference>
<dbReference type="OrthoDB" id="270651at2759"/>
<dbReference type="InterPro" id="IPR051259">
    <property type="entry name" value="rRNA_Methyltransferase"/>
</dbReference>
<gene>
    <name evidence="6" type="ORF">PECAL_3P03130</name>
</gene>
<dbReference type="Pfam" id="PF00588">
    <property type="entry name" value="SpoU_methylase"/>
    <property type="match status" value="1"/>
</dbReference>
<dbReference type="AlphaFoldDB" id="A0A8J2SMB9"/>
<evidence type="ECO:0000256" key="1">
    <source>
        <dbReference type="ARBA" id="ARBA00022603"/>
    </source>
</evidence>
<name>A0A8J2SMB9_9STRA</name>
<keyword evidence="2" id="KW-0808">Transferase</keyword>